<dbReference type="Gene3D" id="2.40.420.20">
    <property type="match status" value="1"/>
</dbReference>
<feature type="transmembrane region" description="Helical" evidence="4">
    <location>
        <begin position="7"/>
        <end position="27"/>
    </location>
</feature>
<dbReference type="Gene3D" id="1.10.287.470">
    <property type="entry name" value="Helix hairpin bin"/>
    <property type="match status" value="1"/>
</dbReference>
<evidence type="ECO:0000313" key="6">
    <source>
        <dbReference type="EMBL" id="BEP27969.1"/>
    </source>
</evidence>
<dbReference type="RefSeq" id="WP_338536326.1">
    <property type="nucleotide sequence ID" value="NZ_AP028654.1"/>
</dbReference>
<dbReference type="Proteomes" id="UP001321786">
    <property type="component" value="Chromosome"/>
</dbReference>
<feature type="domain" description="YknX-like C-terminal permuted SH3-like" evidence="5">
    <location>
        <begin position="341"/>
        <end position="404"/>
    </location>
</feature>
<dbReference type="PANTHER" id="PTHR32347">
    <property type="entry name" value="EFFLUX SYSTEM COMPONENT YKNX-RELATED"/>
    <property type="match status" value="1"/>
</dbReference>
<dbReference type="KEGG" id="hprf:HLPR_03000"/>
<keyword evidence="4" id="KW-0812">Transmembrane</keyword>
<dbReference type="Gene3D" id="2.40.30.170">
    <property type="match status" value="1"/>
</dbReference>
<dbReference type="Pfam" id="PF25989">
    <property type="entry name" value="YknX_C"/>
    <property type="match status" value="1"/>
</dbReference>
<dbReference type="AlphaFoldDB" id="A0AAU9E0Q8"/>
<proteinExistence type="predicted"/>
<dbReference type="EMBL" id="AP028654">
    <property type="protein sequence ID" value="BEP27969.1"/>
    <property type="molecule type" value="Genomic_DNA"/>
</dbReference>
<gene>
    <name evidence="6" type="ORF">HLPR_03000</name>
</gene>
<dbReference type="GO" id="GO:0042597">
    <property type="term" value="C:periplasmic space"/>
    <property type="evidence" value="ECO:0007669"/>
    <property type="project" value="UniProtKB-SubCell"/>
</dbReference>
<keyword evidence="2 3" id="KW-0175">Coiled coil</keyword>
<protein>
    <submittedName>
        <fullName evidence="6">Efflux RND transporter periplasmic adaptor subunit</fullName>
    </submittedName>
</protein>
<dbReference type="PANTHER" id="PTHR32347:SF29">
    <property type="entry name" value="UPF0194 MEMBRANE PROTEIN YBHG"/>
    <property type="match status" value="1"/>
</dbReference>
<evidence type="ECO:0000313" key="7">
    <source>
        <dbReference type="Proteomes" id="UP001321786"/>
    </source>
</evidence>
<evidence type="ECO:0000256" key="1">
    <source>
        <dbReference type="ARBA" id="ARBA00004196"/>
    </source>
</evidence>
<reference evidence="6 7" key="1">
    <citation type="submission" date="2023-08" db="EMBL/GenBank/DDBJ databases">
        <title>Helicovermis profunda gen. nov., sp. nov., a novel mesophilic, fermentative bacterium within the Bacillota from a deep-sea hydrothermal vent chimney.</title>
        <authorList>
            <person name="Miyazaki U."/>
            <person name="Mizutani D."/>
            <person name="Hashimoto Y."/>
            <person name="Tame A."/>
            <person name="Sawayama S."/>
            <person name="Miyazaki J."/>
            <person name="Takai K."/>
            <person name="Nakagawa S."/>
        </authorList>
    </citation>
    <scope>NUCLEOTIDE SEQUENCE [LARGE SCALE GENOMIC DNA]</scope>
    <source>
        <strain evidence="6 7">S502</strain>
    </source>
</reference>
<evidence type="ECO:0000256" key="4">
    <source>
        <dbReference type="SAM" id="Phobius"/>
    </source>
</evidence>
<name>A0AAU9E0Q8_9FIRM</name>
<dbReference type="InterPro" id="IPR050465">
    <property type="entry name" value="UPF0194_transport"/>
</dbReference>
<keyword evidence="4" id="KW-0472">Membrane</keyword>
<organism evidence="6 7">
    <name type="scientific">Helicovermis profundi</name>
    <dbReference type="NCBI Taxonomy" id="3065157"/>
    <lineage>
        <taxon>Bacteria</taxon>
        <taxon>Bacillati</taxon>
        <taxon>Bacillota</taxon>
        <taxon>Clostridia</taxon>
        <taxon>Helicovermis</taxon>
    </lineage>
</organism>
<keyword evidence="7" id="KW-1185">Reference proteome</keyword>
<dbReference type="SUPFAM" id="SSF111369">
    <property type="entry name" value="HlyD-like secretion proteins"/>
    <property type="match status" value="1"/>
</dbReference>
<accession>A0AAU9E0Q8</accession>
<evidence type="ECO:0000256" key="3">
    <source>
        <dbReference type="SAM" id="Coils"/>
    </source>
</evidence>
<evidence type="ECO:0000259" key="5">
    <source>
        <dbReference type="Pfam" id="PF25989"/>
    </source>
</evidence>
<dbReference type="Gene3D" id="2.40.50.100">
    <property type="match status" value="1"/>
</dbReference>
<evidence type="ECO:0000256" key="2">
    <source>
        <dbReference type="ARBA" id="ARBA00023054"/>
    </source>
</evidence>
<feature type="coiled-coil region" evidence="3">
    <location>
        <begin position="195"/>
        <end position="222"/>
    </location>
</feature>
<dbReference type="InterPro" id="IPR058637">
    <property type="entry name" value="YknX-like_C"/>
</dbReference>
<sequence length="410" mass="46135">MFTKKRMIIIVTIVIILILGAVGYLSMKKGISVDLAITEKGDVIKSIEETGTIITKNNNTIYSKASGQISEVNFEIGDKVKKGQILIKLDTEDLLLKLEGMKATKEAMNYEYKEALKGADIERVNQLLTNVESARTSYLDLKRIYENNLVLYNTGALSKNDLDLSKSSLSRSSDNLNSATEELKLLRKGISKNVQERYLKQLENIQYEIEILNNSINNSEIKASEDFVVIEKYMSSGEYLNVGSPILKYSNGEVITSVDILASESRNIKRGTKVFVTDDSNKFKYEGKVTKVYPSAFTKVSDLGIEQKRVKVEVTFPEINEFTIGYDIDVEFITNELTNVVRLPDRAVFEKNNKKYVFISKNNKAVLNEVKIGLEGNDYYEIISGVAIDDLVILSPANEIEDGVLIYKEK</sequence>
<keyword evidence="4" id="KW-1133">Transmembrane helix</keyword>
<comment type="subcellular location">
    <subcellularLocation>
        <location evidence="1">Cell envelope</location>
    </subcellularLocation>
</comment>